<keyword evidence="3" id="KW-1185">Reference proteome</keyword>
<dbReference type="GO" id="GO:0005975">
    <property type="term" value="P:carbohydrate metabolic process"/>
    <property type="evidence" value="ECO:0007669"/>
    <property type="project" value="InterPro"/>
</dbReference>
<reference evidence="2 3" key="1">
    <citation type="submission" date="2018-06" db="EMBL/GenBank/DDBJ databases">
        <title>Genomic Encyclopedia of Type Strains, Phase IV (KMG-IV): sequencing the most valuable type-strain genomes for metagenomic binning, comparative biology and taxonomic classification.</title>
        <authorList>
            <person name="Goeker M."/>
        </authorList>
    </citation>
    <scope>NUCLEOTIDE SEQUENCE [LARGE SCALE GENOMIC DNA]</scope>
    <source>
        <strain evidence="2 3">DSM 25619</strain>
    </source>
</reference>
<dbReference type="RefSeq" id="WP_113943787.1">
    <property type="nucleotide sequence ID" value="NZ_JBHEEG010000002.1"/>
</dbReference>
<comment type="caution">
    <text evidence="2">The sequence shown here is derived from an EMBL/GenBank/DDBJ whole genome shotgun (WGS) entry which is preliminary data.</text>
</comment>
<dbReference type="Gene3D" id="1.50.10.20">
    <property type="match status" value="1"/>
</dbReference>
<dbReference type="OrthoDB" id="9762614at2"/>
<dbReference type="EMBL" id="QNRH01000002">
    <property type="protein sequence ID" value="RBO97842.1"/>
    <property type="molecule type" value="Genomic_DNA"/>
</dbReference>
<dbReference type="InterPro" id="IPR024705">
    <property type="entry name" value="Ssp411"/>
</dbReference>
<protein>
    <recommendedName>
        <fullName evidence="1">Spermatogenesis-associated protein 20-like TRX domain-containing protein</fullName>
    </recommendedName>
</protein>
<dbReference type="Gene3D" id="3.40.30.10">
    <property type="entry name" value="Glutaredoxin"/>
    <property type="match status" value="1"/>
</dbReference>
<sequence>MNPTQSPTQNNASSNRLHTANSTYLKQHSDNPVNWQLWNNEALELARLHDKPILLSIGYSACHWCHVMAHECFEDEQVAQLMNEHFINIKVDREERPDIDQIYMSALTAMGEQGGWPLTIFLTPQGDAFWGGTYFPKYANGRLPGFMDIIQSLGTLWKNDRERINGNVTALKTHLQNVLTPEAEPAANDEGIFQRYADTIARRIDTTYGGISGEPKFPNFPFMSMLWTSWKVSQQQQHHDLFILSTEKMLNGGIYDHLAGGLARYSTDAFWLVPHFEKMLYDNAQTIRQCSWGWSSTQNPLFRNRIEEIIHWITTEMTLPDGGFASGLDADSEGVEGKFYIWDQSEIESILGEDAPEFIAKYNVSVAGNWEDSNILHRLDMLNFNQEEDETLKPMREKLLGIRNLRIRPGRDEKCLTDWNAYFIRALAEAARVFNRTDWLELAKNTYQILMPKQGTAVSHIWSNTETTLPALSSDYAALINASLSLYQADPQQNYIDDAKSLLISLNQHHLDQNGDYRLTALDNDDVIFYLYGDQDEAIPSSTSQIIEACTRLALITEDEALLTKTNELAERALGRSKHMAYGQAAILNAAVQLLDPVKLVLIVEDTEDELYRCASRHADPCRTDIILNHHQALQQPQWASFLSLTGKRSCAILCRNQVCLPPVYDAADLEKLL</sequence>
<proteinExistence type="predicted"/>
<evidence type="ECO:0000259" key="1">
    <source>
        <dbReference type="Pfam" id="PF03190"/>
    </source>
</evidence>
<dbReference type="PANTHER" id="PTHR42899">
    <property type="entry name" value="SPERMATOGENESIS-ASSOCIATED PROTEIN 20"/>
    <property type="match status" value="1"/>
</dbReference>
<feature type="domain" description="Spermatogenesis-associated protein 20-like TRX" evidence="1">
    <location>
        <begin position="15"/>
        <end position="175"/>
    </location>
</feature>
<dbReference type="SUPFAM" id="SSF48208">
    <property type="entry name" value="Six-hairpin glycosidases"/>
    <property type="match status" value="1"/>
</dbReference>
<dbReference type="Proteomes" id="UP000252893">
    <property type="component" value="Unassembled WGS sequence"/>
</dbReference>
<evidence type="ECO:0000313" key="2">
    <source>
        <dbReference type="EMBL" id="RBO97842.1"/>
    </source>
</evidence>
<dbReference type="SUPFAM" id="SSF52833">
    <property type="entry name" value="Thioredoxin-like"/>
    <property type="match status" value="1"/>
</dbReference>
<dbReference type="CDD" id="cd02955">
    <property type="entry name" value="SSP411"/>
    <property type="match status" value="1"/>
</dbReference>
<dbReference type="InterPro" id="IPR008928">
    <property type="entry name" value="6-hairpin_glycosidase_sf"/>
</dbReference>
<dbReference type="PIRSF" id="PIRSF006402">
    <property type="entry name" value="UCP006402_thioredoxin"/>
    <property type="match status" value="1"/>
</dbReference>
<dbReference type="InterPro" id="IPR004879">
    <property type="entry name" value="Ssp411-like_TRX"/>
</dbReference>
<dbReference type="Pfam" id="PF03190">
    <property type="entry name" value="Thioredox_DsbH"/>
    <property type="match status" value="1"/>
</dbReference>
<dbReference type="AlphaFoldDB" id="A0A366E6A9"/>
<dbReference type="InterPro" id="IPR036249">
    <property type="entry name" value="Thioredoxin-like_sf"/>
</dbReference>
<dbReference type="PANTHER" id="PTHR42899:SF1">
    <property type="entry name" value="SPERMATOGENESIS-ASSOCIATED PROTEIN 20"/>
    <property type="match status" value="1"/>
</dbReference>
<organism evidence="2 3">
    <name type="scientific">Pseudochrobactrum asaccharolyticum</name>
    <dbReference type="NCBI Taxonomy" id="354351"/>
    <lineage>
        <taxon>Bacteria</taxon>
        <taxon>Pseudomonadati</taxon>
        <taxon>Pseudomonadota</taxon>
        <taxon>Alphaproteobacteria</taxon>
        <taxon>Hyphomicrobiales</taxon>
        <taxon>Brucellaceae</taxon>
        <taxon>Pseudochrobactrum</taxon>
    </lineage>
</organism>
<evidence type="ECO:0000313" key="3">
    <source>
        <dbReference type="Proteomes" id="UP000252893"/>
    </source>
</evidence>
<gene>
    <name evidence="2" type="ORF">DFR47_102632</name>
</gene>
<accession>A0A366E6A9</accession>
<name>A0A366E6A9_9HYPH</name>